<organism evidence="4 5">
    <name type="scientific">Aspergillus pseudodeflectus</name>
    <dbReference type="NCBI Taxonomy" id="176178"/>
    <lineage>
        <taxon>Eukaryota</taxon>
        <taxon>Fungi</taxon>
        <taxon>Dikarya</taxon>
        <taxon>Ascomycota</taxon>
        <taxon>Pezizomycotina</taxon>
        <taxon>Eurotiomycetes</taxon>
        <taxon>Eurotiomycetidae</taxon>
        <taxon>Eurotiales</taxon>
        <taxon>Aspergillaceae</taxon>
        <taxon>Aspergillus</taxon>
        <taxon>Aspergillus subgen. Nidulantes</taxon>
    </lineage>
</organism>
<accession>A0ABR4JHV1</accession>
<dbReference type="SUPFAM" id="SSF54106">
    <property type="entry name" value="LysM domain"/>
    <property type="match status" value="1"/>
</dbReference>
<dbReference type="Gene3D" id="1.10.530.10">
    <property type="match status" value="1"/>
</dbReference>
<feature type="compositionally biased region" description="Low complexity" evidence="1">
    <location>
        <begin position="288"/>
        <end position="320"/>
    </location>
</feature>
<evidence type="ECO:0000256" key="1">
    <source>
        <dbReference type="SAM" id="MobiDB-lite"/>
    </source>
</evidence>
<dbReference type="InterPro" id="IPR018392">
    <property type="entry name" value="LysM"/>
</dbReference>
<dbReference type="EMBL" id="JBFXLR010000075">
    <property type="protein sequence ID" value="KAL2839327.1"/>
    <property type="molecule type" value="Genomic_DNA"/>
</dbReference>
<evidence type="ECO:0000313" key="4">
    <source>
        <dbReference type="EMBL" id="KAL2839327.1"/>
    </source>
</evidence>
<feature type="region of interest" description="Disordered" evidence="1">
    <location>
        <begin position="351"/>
        <end position="374"/>
    </location>
</feature>
<gene>
    <name evidence="4" type="ORF">BJX68DRAFT_247911</name>
</gene>
<dbReference type="RefSeq" id="XP_070893496.1">
    <property type="nucleotide sequence ID" value="XM_071041841.1"/>
</dbReference>
<keyword evidence="2" id="KW-0732">Signal</keyword>
<dbReference type="GeneID" id="98157005"/>
<evidence type="ECO:0000313" key="5">
    <source>
        <dbReference type="Proteomes" id="UP001610444"/>
    </source>
</evidence>
<comment type="caution">
    <text evidence="4">The sequence shown here is derived from an EMBL/GenBank/DDBJ whole genome shotgun (WGS) entry which is preliminary data.</text>
</comment>
<evidence type="ECO:0000259" key="3">
    <source>
        <dbReference type="PROSITE" id="PS51782"/>
    </source>
</evidence>
<keyword evidence="5" id="KW-1185">Reference proteome</keyword>
<dbReference type="InterPro" id="IPR036779">
    <property type="entry name" value="LysM_dom_sf"/>
</dbReference>
<feature type="region of interest" description="Disordered" evidence="1">
    <location>
        <begin position="273"/>
        <end position="334"/>
    </location>
</feature>
<name>A0ABR4JHV1_9EURO</name>
<sequence length="436" mass="45195">MLNIPFILLAAGSLSTLIAGAPIPSSPLSAARHEEAVPAFTPSLSLNKRTTVYNVLGGAGKLVQGWPSLDAWWPSFDEMFEANRDTMANSCTQWNVPNNSDDEIDNISAAIKEVSETSGVDARYILAIVIQESNGCVRAPTTNYGVTNPGLMQSHNGLGSCNNGEVLSPCPYAQIKQMITDGTVGTSDGDGLVGCLKAAGGTSDVSSYYRAARIYNSGSIDSSGNLGLGIATHCYSSDVANRLTGWATGPSSCVPDTIGTLNAAVTTNFRFAGSSTSDDSSESDETTVESSSTTTTTTTTTTTQAPAPTTSASTTTTAAPAPTPEPEADTVTSTTTTTTTMTYTLVHVVPTSTTTPTSAPTAPPATSAPGASSTAAPIYPYADSACKEYYTVVEDDYCLKVESAIGVSLAELRGLNSGLKEDCTNLWLGYQYCIKA</sequence>
<proteinExistence type="predicted"/>
<feature type="domain" description="LysM" evidence="3">
    <location>
        <begin position="388"/>
        <end position="434"/>
    </location>
</feature>
<dbReference type="SUPFAM" id="SSF53955">
    <property type="entry name" value="Lysozyme-like"/>
    <property type="match status" value="1"/>
</dbReference>
<reference evidence="4 5" key="1">
    <citation type="submission" date="2024-07" db="EMBL/GenBank/DDBJ databases">
        <title>Section-level genome sequencing and comparative genomics of Aspergillus sections Usti and Cavernicolus.</title>
        <authorList>
            <consortium name="Lawrence Berkeley National Laboratory"/>
            <person name="Nybo J.L."/>
            <person name="Vesth T.C."/>
            <person name="Theobald S."/>
            <person name="Frisvad J.C."/>
            <person name="Larsen T.O."/>
            <person name="Kjaerboelling I."/>
            <person name="Rothschild-Mancinelli K."/>
            <person name="Lyhne E.K."/>
            <person name="Kogle M.E."/>
            <person name="Barry K."/>
            <person name="Clum A."/>
            <person name="Na H."/>
            <person name="Ledsgaard L."/>
            <person name="Lin J."/>
            <person name="Lipzen A."/>
            <person name="Kuo A."/>
            <person name="Riley R."/>
            <person name="Mondo S."/>
            <person name="LaButti K."/>
            <person name="Haridas S."/>
            <person name="Pangalinan J."/>
            <person name="Salamov A.A."/>
            <person name="Simmons B.A."/>
            <person name="Magnuson J.K."/>
            <person name="Chen J."/>
            <person name="Drula E."/>
            <person name="Henrissat B."/>
            <person name="Wiebenga A."/>
            <person name="Lubbers R.J."/>
            <person name="Gomes A.C."/>
            <person name="Macurrencykelacurrency M.R."/>
            <person name="Stajich J."/>
            <person name="Grigoriev I.V."/>
            <person name="Mortensen U.H."/>
            <person name="De vries R.P."/>
            <person name="Baker S.E."/>
            <person name="Andersen M.R."/>
        </authorList>
    </citation>
    <scope>NUCLEOTIDE SEQUENCE [LARGE SCALE GENOMIC DNA]</scope>
    <source>
        <strain evidence="4 5">CBS 756.74</strain>
    </source>
</reference>
<dbReference type="PROSITE" id="PS51782">
    <property type="entry name" value="LYSM"/>
    <property type="match status" value="1"/>
</dbReference>
<dbReference type="Proteomes" id="UP001610444">
    <property type="component" value="Unassembled WGS sequence"/>
</dbReference>
<evidence type="ECO:0000256" key="2">
    <source>
        <dbReference type="SAM" id="SignalP"/>
    </source>
</evidence>
<feature type="chain" id="PRO_5046382242" description="LysM domain-containing protein" evidence="2">
    <location>
        <begin position="21"/>
        <end position="436"/>
    </location>
</feature>
<dbReference type="InterPro" id="IPR023346">
    <property type="entry name" value="Lysozyme-like_dom_sf"/>
</dbReference>
<feature type="signal peptide" evidence="2">
    <location>
        <begin position="1"/>
        <end position="20"/>
    </location>
</feature>
<protein>
    <recommendedName>
        <fullName evidence="3">LysM domain-containing protein</fullName>
    </recommendedName>
</protein>
<dbReference type="Gene3D" id="3.10.350.10">
    <property type="entry name" value="LysM domain"/>
    <property type="match status" value="1"/>
</dbReference>